<feature type="region of interest" description="Disordered" evidence="1">
    <location>
        <begin position="101"/>
        <end position="173"/>
    </location>
</feature>
<feature type="compositionally biased region" description="Polar residues" evidence="1">
    <location>
        <begin position="119"/>
        <end position="144"/>
    </location>
</feature>
<dbReference type="OrthoDB" id="7876586at2"/>
<dbReference type="Gene3D" id="1.10.10.10">
    <property type="entry name" value="Winged helix-like DNA-binding domain superfamily/Winged helix DNA-binding domain"/>
    <property type="match status" value="1"/>
</dbReference>
<evidence type="ECO:0008006" key="4">
    <source>
        <dbReference type="Google" id="ProtNLM"/>
    </source>
</evidence>
<keyword evidence="3" id="KW-1185">Reference proteome</keyword>
<dbReference type="Pfam" id="PF13730">
    <property type="entry name" value="HTH_36"/>
    <property type="match status" value="1"/>
</dbReference>
<accession>A0A7W6C3C1</accession>
<name>A0A7W6C3C1_9HYPH</name>
<evidence type="ECO:0000313" key="3">
    <source>
        <dbReference type="Proteomes" id="UP000531216"/>
    </source>
</evidence>
<evidence type="ECO:0000256" key="1">
    <source>
        <dbReference type="SAM" id="MobiDB-lite"/>
    </source>
</evidence>
<dbReference type="InterPro" id="IPR036388">
    <property type="entry name" value="WH-like_DNA-bd_sf"/>
</dbReference>
<dbReference type="AlphaFoldDB" id="A0A7W6C3C1"/>
<proteinExistence type="predicted"/>
<sequence length="331" mass="35883">MSEWGKVPREVFLDDRLTRRDLRVLGILCTHADGRTGICTRKQEAIAEEIGSDRSGVNRSIAKLVQLGYVDTHQRAGMKRSLQYRVLVREASAGQMSLFDAREAPRQAKPRVAKRAEKSTSVVLSEGTSVVPTSGTSNKQTPDNRSYAASRAAPANDQPKIDPQPDAVPVAKAPGAVPTSQIDVDALEDRLIQAAGAALDPMAARLGLRILTEPLGWLDAGCDLHFDVLPTIAGMCARPGVTGIKSWRYFAEAVRQARDRRLAAALPAPLDASAGRPVPAVAVPRPKRRSMGDRVFDRIQERFGHGDEPQAEADPDPQTTGDVIDVAFCRR</sequence>
<dbReference type="RefSeq" id="WP_090964655.1">
    <property type="nucleotide sequence ID" value="NZ_FOOA01000014.1"/>
</dbReference>
<dbReference type="InterPro" id="IPR036390">
    <property type="entry name" value="WH_DNA-bd_sf"/>
</dbReference>
<dbReference type="SUPFAM" id="SSF46785">
    <property type="entry name" value="Winged helix' DNA-binding domain"/>
    <property type="match status" value="1"/>
</dbReference>
<dbReference type="EMBL" id="JACIDO010000011">
    <property type="protein sequence ID" value="MBB3937692.1"/>
    <property type="molecule type" value="Genomic_DNA"/>
</dbReference>
<protein>
    <recommendedName>
        <fullName evidence="4">Helix-turn-helix domain-containing protein</fullName>
    </recommendedName>
</protein>
<organism evidence="2 3">
    <name type="scientific">Aureimonas phyllosphaerae</name>
    <dbReference type="NCBI Taxonomy" id="1166078"/>
    <lineage>
        <taxon>Bacteria</taxon>
        <taxon>Pseudomonadati</taxon>
        <taxon>Pseudomonadota</taxon>
        <taxon>Alphaproteobacteria</taxon>
        <taxon>Hyphomicrobiales</taxon>
        <taxon>Aurantimonadaceae</taxon>
        <taxon>Aureimonas</taxon>
    </lineage>
</organism>
<comment type="caution">
    <text evidence="2">The sequence shown here is derived from an EMBL/GenBank/DDBJ whole genome shotgun (WGS) entry which is preliminary data.</text>
</comment>
<gene>
    <name evidence="2" type="ORF">GGR05_003860</name>
</gene>
<reference evidence="2 3" key="1">
    <citation type="submission" date="2020-08" db="EMBL/GenBank/DDBJ databases">
        <title>Genomic Encyclopedia of Type Strains, Phase IV (KMG-IV): sequencing the most valuable type-strain genomes for metagenomic binning, comparative biology and taxonomic classification.</title>
        <authorList>
            <person name="Goeker M."/>
        </authorList>
    </citation>
    <scope>NUCLEOTIDE SEQUENCE [LARGE SCALE GENOMIC DNA]</scope>
    <source>
        <strain evidence="2 3">DSM 25024</strain>
    </source>
</reference>
<evidence type="ECO:0000313" key="2">
    <source>
        <dbReference type="EMBL" id="MBB3937692.1"/>
    </source>
</evidence>
<dbReference type="Proteomes" id="UP000531216">
    <property type="component" value="Unassembled WGS sequence"/>
</dbReference>
<feature type="compositionally biased region" description="Basic and acidic residues" evidence="1">
    <location>
        <begin position="299"/>
        <end position="308"/>
    </location>
</feature>
<feature type="region of interest" description="Disordered" evidence="1">
    <location>
        <begin position="299"/>
        <end position="325"/>
    </location>
</feature>